<gene>
    <name evidence="2" type="ORF">A7T00_29205</name>
</gene>
<accession>A0A1S0Z6W1</accession>
<proteinExistence type="predicted"/>
<organism evidence="2">
    <name type="scientific">Salmonella enterica subsp. enterica serovar Saintpaul</name>
    <dbReference type="NCBI Taxonomy" id="90105"/>
    <lineage>
        <taxon>Bacteria</taxon>
        <taxon>Pseudomonadati</taxon>
        <taxon>Pseudomonadota</taxon>
        <taxon>Gammaproteobacteria</taxon>
        <taxon>Enterobacterales</taxon>
        <taxon>Enterobacteriaceae</taxon>
        <taxon>Salmonella</taxon>
    </lineage>
</organism>
<evidence type="ECO:0000256" key="1">
    <source>
        <dbReference type="SAM" id="Phobius"/>
    </source>
</evidence>
<protein>
    <recommendedName>
        <fullName evidence="3">TIGR03750 family conjugal transfer protein</fullName>
    </recommendedName>
</protein>
<evidence type="ECO:0008006" key="3">
    <source>
        <dbReference type="Google" id="ProtNLM"/>
    </source>
</evidence>
<keyword evidence="1" id="KW-1133">Transmembrane helix</keyword>
<dbReference type="Pfam" id="PF11990">
    <property type="entry name" value="DUF3487"/>
    <property type="match status" value="1"/>
</dbReference>
<feature type="transmembrane region" description="Helical" evidence="1">
    <location>
        <begin position="51"/>
        <end position="73"/>
    </location>
</feature>
<dbReference type="InterPro" id="IPR021877">
    <property type="entry name" value="DUF3487"/>
</dbReference>
<evidence type="ECO:0000313" key="2">
    <source>
        <dbReference type="EMBL" id="OHG59506.1"/>
    </source>
</evidence>
<dbReference type="EMBL" id="MLZC01000024">
    <property type="protein sequence ID" value="OHG59506.1"/>
    <property type="molecule type" value="Genomic_DNA"/>
</dbReference>
<dbReference type="RefSeq" id="WP_023240359.1">
    <property type="nucleotide sequence ID" value="NZ_QWDP01000009.1"/>
</dbReference>
<reference evidence="2" key="1">
    <citation type="submission" date="2016-09" db="EMBL/GenBank/DDBJ databases">
        <title>Whole genome sequencing of Salmonella enterica.</title>
        <authorList>
            <person name="Bell R."/>
        </authorList>
    </citation>
    <scope>NUCLEOTIDE SEQUENCE [LARGE SCALE GENOMIC DNA]</scope>
    <source>
        <strain evidence="2">CFSAN044978</strain>
    </source>
</reference>
<comment type="caution">
    <text evidence="2">The sequence shown here is derived from an EMBL/GenBank/DDBJ whole genome shotgun (WGS) entry which is preliminary data.</text>
</comment>
<dbReference type="NCBIfam" id="TIGR03750">
    <property type="entry name" value="conj_TIGR03750"/>
    <property type="match status" value="1"/>
</dbReference>
<name>A0A1S0Z6W1_SALET</name>
<sequence length="129" mass="14795">MATIDFIPDKLNTRPVVWRGFTVEELGLTALAGLAIGFVLAFFIMPFTSWIAFPMLMILMPIPTAWVSGGWLMRYKRNKPDHYLWQRVSLLRARLLSPGEHGSLAAGSYRFITLSRAWELKRTRRKGLI</sequence>
<dbReference type="AlphaFoldDB" id="A0A1S0Z6W1"/>
<keyword evidence="1" id="KW-0472">Membrane</keyword>
<feature type="transmembrane region" description="Helical" evidence="1">
    <location>
        <begin position="26"/>
        <end position="45"/>
    </location>
</feature>
<keyword evidence="1" id="KW-0812">Transmembrane</keyword>